<dbReference type="GO" id="GO:0000049">
    <property type="term" value="F:tRNA binding"/>
    <property type="evidence" value="ECO:0007669"/>
    <property type="project" value="InterPro"/>
</dbReference>
<dbReference type="GO" id="GO:0005524">
    <property type="term" value="F:ATP binding"/>
    <property type="evidence" value="ECO:0007669"/>
    <property type="project" value="UniProtKB-KW"/>
</dbReference>
<dbReference type="Pfam" id="PF00133">
    <property type="entry name" value="tRNA-synt_1"/>
    <property type="match status" value="1"/>
</dbReference>
<dbReference type="NCBIfam" id="TIGR00392">
    <property type="entry name" value="ileS"/>
    <property type="match status" value="1"/>
</dbReference>
<organism evidence="13">
    <name type="scientific">candidate division WOR-3 bacterium</name>
    <dbReference type="NCBI Taxonomy" id="2052148"/>
    <lineage>
        <taxon>Bacteria</taxon>
        <taxon>Bacteria division WOR-3</taxon>
    </lineage>
</organism>
<dbReference type="CDD" id="cd07961">
    <property type="entry name" value="Anticodon_Ia_Ile_ABEc"/>
    <property type="match status" value="1"/>
</dbReference>
<dbReference type="InterPro" id="IPR009080">
    <property type="entry name" value="tRNAsynth_Ia_anticodon-bd"/>
</dbReference>
<dbReference type="GO" id="GO:0005737">
    <property type="term" value="C:cytoplasm"/>
    <property type="evidence" value="ECO:0007669"/>
    <property type="project" value="UniProtKB-UniRule"/>
</dbReference>
<dbReference type="Pfam" id="PF19302">
    <property type="entry name" value="DUF5915"/>
    <property type="match status" value="1"/>
</dbReference>
<gene>
    <name evidence="12" type="ORF">ENP94_02460</name>
    <name evidence="13" type="ORF">ENS16_02045</name>
</gene>
<dbReference type="Gene3D" id="3.40.50.620">
    <property type="entry name" value="HUPs"/>
    <property type="match status" value="2"/>
</dbReference>
<dbReference type="InterPro" id="IPR002300">
    <property type="entry name" value="aa-tRNA-synth_Ia"/>
</dbReference>
<dbReference type="PANTHER" id="PTHR42780">
    <property type="entry name" value="SOLEUCYL-TRNA SYNTHETASE"/>
    <property type="match status" value="1"/>
</dbReference>
<feature type="domain" description="Methionyl/Valyl/Leucyl/Isoleucyl-tRNA synthetase anticodon-binding" evidence="11">
    <location>
        <begin position="687"/>
        <end position="838"/>
    </location>
</feature>
<keyword evidence="5" id="KW-0648">Protein biosynthesis</keyword>
<dbReference type="SUPFAM" id="SSF52374">
    <property type="entry name" value="Nucleotidylyl transferase"/>
    <property type="match status" value="1"/>
</dbReference>
<keyword evidence="6" id="KW-0030">Aminoacyl-tRNA synthetase</keyword>
<dbReference type="SUPFAM" id="SSF47323">
    <property type="entry name" value="Anticodon-binding domain of a subclass of class I aminoacyl-tRNA synthetases"/>
    <property type="match status" value="1"/>
</dbReference>
<evidence type="ECO:0000259" key="10">
    <source>
        <dbReference type="Pfam" id="PF00133"/>
    </source>
</evidence>
<feature type="domain" description="Aminoacyl-tRNA synthetase class Ia" evidence="10">
    <location>
        <begin position="27"/>
        <end position="635"/>
    </location>
</feature>
<dbReference type="InterPro" id="IPR002301">
    <property type="entry name" value="Ile-tRNA-ligase"/>
</dbReference>
<dbReference type="GO" id="GO:0004822">
    <property type="term" value="F:isoleucine-tRNA ligase activity"/>
    <property type="evidence" value="ECO:0007669"/>
    <property type="project" value="UniProtKB-UniRule"/>
</dbReference>
<comment type="function">
    <text evidence="7">Catalyzes the attachment of isoleucine to tRNA(Ile). As IleRS can inadvertently accommodate and process structurally similar amino acids such as valine, to avoid such errors it has two additional distinct tRNA(Ile)-dependent editing activities. One activity is designated as 'pretransfer' editing and involves the hydrolysis of activated Val-AMP. The other activity is designated 'posttransfer' editing and involves deacylation of mischarged Val-tRNA(Ile).</text>
</comment>
<name>A0A7C3II84_UNCW3</name>
<evidence type="ECO:0000259" key="11">
    <source>
        <dbReference type="Pfam" id="PF08264"/>
    </source>
</evidence>
<keyword evidence="3" id="KW-0547">Nucleotide-binding</keyword>
<dbReference type="GO" id="GO:0002161">
    <property type="term" value="F:aminoacyl-tRNA deacylase activity"/>
    <property type="evidence" value="ECO:0007669"/>
    <property type="project" value="InterPro"/>
</dbReference>
<dbReference type="InterPro" id="IPR009008">
    <property type="entry name" value="Val/Leu/Ile-tRNA-synth_edit"/>
</dbReference>
<dbReference type="Gene3D" id="1.10.730.10">
    <property type="entry name" value="Isoleucyl-tRNA Synthetase, Domain 1"/>
    <property type="match status" value="1"/>
</dbReference>
<dbReference type="EMBL" id="DSTU01000003">
    <property type="protein sequence ID" value="HFJ53458.1"/>
    <property type="molecule type" value="Genomic_DNA"/>
</dbReference>
<reference evidence="13" key="1">
    <citation type="journal article" date="2020" name="mSystems">
        <title>Genome- and Community-Level Interaction Insights into Carbon Utilization and Element Cycling Functions of Hydrothermarchaeota in Hydrothermal Sediment.</title>
        <authorList>
            <person name="Zhou Z."/>
            <person name="Liu Y."/>
            <person name="Xu W."/>
            <person name="Pan J."/>
            <person name="Luo Z.H."/>
            <person name="Li M."/>
        </authorList>
    </citation>
    <scope>NUCLEOTIDE SEQUENCE [LARGE SCALE GENOMIC DNA]</scope>
    <source>
        <strain evidence="12">SpSt-265</strain>
        <strain evidence="13">SpSt-465</strain>
    </source>
</reference>
<evidence type="ECO:0000256" key="5">
    <source>
        <dbReference type="ARBA" id="ARBA00022917"/>
    </source>
</evidence>
<dbReference type="PANTHER" id="PTHR42780:SF1">
    <property type="entry name" value="ISOLEUCINE--TRNA LIGASE, CYTOPLASMIC"/>
    <property type="match status" value="1"/>
</dbReference>
<dbReference type="Pfam" id="PF08264">
    <property type="entry name" value="Anticodon_1"/>
    <property type="match status" value="1"/>
</dbReference>
<dbReference type="InterPro" id="IPR013155">
    <property type="entry name" value="M/V/L/I-tRNA-synth_anticd-bd"/>
</dbReference>
<evidence type="ECO:0000256" key="8">
    <source>
        <dbReference type="ARBA" id="ARBA00048359"/>
    </source>
</evidence>
<evidence type="ECO:0000256" key="3">
    <source>
        <dbReference type="ARBA" id="ARBA00022741"/>
    </source>
</evidence>
<dbReference type="GO" id="GO:0006428">
    <property type="term" value="P:isoleucyl-tRNA aminoacylation"/>
    <property type="evidence" value="ECO:0007669"/>
    <property type="project" value="UniProtKB-UniRule"/>
</dbReference>
<dbReference type="AlphaFoldDB" id="A0A7C3II84"/>
<proteinExistence type="predicted"/>
<dbReference type="InterPro" id="IPR014729">
    <property type="entry name" value="Rossmann-like_a/b/a_fold"/>
</dbReference>
<accession>A0A7C3II84</accession>
<dbReference type="PRINTS" id="PR00984">
    <property type="entry name" value="TRNASYNTHILE"/>
</dbReference>
<protein>
    <recommendedName>
        <fullName evidence="1 9">Isoleucine--tRNA ligase</fullName>
        <ecNumber evidence="1 9">6.1.1.5</ecNumber>
    </recommendedName>
</protein>
<evidence type="ECO:0000313" key="12">
    <source>
        <dbReference type="EMBL" id="HEA86853.1"/>
    </source>
</evidence>
<evidence type="ECO:0000256" key="9">
    <source>
        <dbReference type="NCBIfam" id="TIGR00392"/>
    </source>
</evidence>
<dbReference type="InterPro" id="IPR033709">
    <property type="entry name" value="Anticodon_Ile_ABEc"/>
</dbReference>
<evidence type="ECO:0000256" key="7">
    <source>
        <dbReference type="ARBA" id="ARBA00025217"/>
    </source>
</evidence>
<evidence type="ECO:0000256" key="1">
    <source>
        <dbReference type="ARBA" id="ARBA00013165"/>
    </source>
</evidence>
<dbReference type="Gene3D" id="3.90.740.10">
    <property type="entry name" value="Valyl/Leucyl/Isoleucyl-tRNA synthetase, editing domain"/>
    <property type="match status" value="1"/>
</dbReference>
<evidence type="ECO:0000256" key="4">
    <source>
        <dbReference type="ARBA" id="ARBA00022840"/>
    </source>
</evidence>
<comment type="catalytic activity">
    <reaction evidence="8">
        <text>tRNA(Ile) + L-isoleucine + ATP = L-isoleucyl-tRNA(Ile) + AMP + diphosphate</text>
        <dbReference type="Rhea" id="RHEA:11060"/>
        <dbReference type="Rhea" id="RHEA-COMP:9666"/>
        <dbReference type="Rhea" id="RHEA-COMP:9695"/>
        <dbReference type="ChEBI" id="CHEBI:30616"/>
        <dbReference type="ChEBI" id="CHEBI:33019"/>
        <dbReference type="ChEBI" id="CHEBI:58045"/>
        <dbReference type="ChEBI" id="CHEBI:78442"/>
        <dbReference type="ChEBI" id="CHEBI:78528"/>
        <dbReference type="ChEBI" id="CHEBI:456215"/>
        <dbReference type="EC" id="6.1.1.5"/>
    </reaction>
</comment>
<evidence type="ECO:0000256" key="2">
    <source>
        <dbReference type="ARBA" id="ARBA00022598"/>
    </source>
</evidence>
<dbReference type="EC" id="6.1.1.5" evidence="1 9"/>
<evidence type="ECO:0000256" key="6">
    <source>
        <dbReference type="ARBA" id="ARBA00023146"/>
    </source>
</evidence>
<keyword evidence="4" id="KW-0067">ATP-binding</keyword>
<keyword evidence="2 13" id="KW-0436">Ligase</keyword>
<dbReference type="EMBL" id="DSLG01000003">
    <property type="protein sequence ID" value="HEA86853.1"/>
    <property type="molecule type" value="Genomic_DNA"/>
</dbReference>
<evidence type="ECO:0000313" key="13">
    <source>
        <dbReference type="EMBL" id="HFJ53458.1"/>
    </source>
</evidence>
<dbReference type="SUPFAM" id="SSF50677">
    <property type="entry name" value="ValRS/IleRS/LeuRS editing domain"/>
    <property type="match status" value="1"/>
</dbReference>
<comment type="caution">
    <text evidence="13">The sequence shown here is derived from an EMBL/GenBank/DDBJ whole genome shotgun (WGS) entry which is preliminary data.</text>
</comment>
<dbReference type="InterPro" id="IPR023586">
    <property type="entry name" value="Ile-tRNA-ligase_type2"/>
</dbReference>
<sequence>MSSDSPQKTVFQPVPAQPDYQAIQHRILKFWEQGRHFYRLMARNRGNPKFKFLDGPITANGPMGVHHAWGRTYKDLFQRYKAMQGFDQRFQNGFDCQGLWVEVEVEKELGFKSKRDIEKFGIDRFVEKCKERVLRFSRIQTQQSILIGQWMDWENSYYTMSEENNYSIWYFLKECHRRGLIYEGTDVMPWCARCGTAISDMEIATEGYRELTHPAVYVRFPLVEREGESLLVWTTTPWTLSSNTGAAVHPDLTYVRARLGDEVLILAQERLAVLGTDFRVLEEIPGSELAGLKYRGPFDELPAQQGVEHRVVLWEDVSANEGTGIVHIAPGCGKEDFLLGKEQGLAVIAPLLEDGTFQEGFDWLTGRFAGEVASDIFENLRSKGLLFCVEDYTHRYPVCWRCGQELVFRLVDEWFIRMDPLREEIMNSARQVRWIPEFGLDRELDWLRNMSDWCISKKRYWGLALPIFKCRCGWFDVIGSREELRQRAVAGWERFEGHTPHRPWVDEVKIACPQCGSPVSRIKDVGNPWLDAGIVPFSTTHYLSDRQYWQEWFPFDFITESFPGQFRNWFYAILAMSTVLEKCSPFKTVLGYATMKAEDGREMHKSWGNAIEVEEAVEKMGADVMRWVFARHNPVQNLLFGFKVGQEVRRKLLTFWNVYGFFVTYANIDQINPVKLQVEAEDLTLLDRWILSRLNSLVKLARNRLDDYDCMSVALAVEDFIEDLSTWYVRRNRRRFWKSAEDRDKAAAYYTLYQCIVTLIKLVAPIMPFITEDIYQNLVRSCDADAPDSIHLCFYPEPDEKMINLELEREMKMVRALVSLGHAAREKAQIKVRQPLSRMIVNIKSAGSRDWLLPYADIIRDELNVRELQFADPNELSGSGLVIQEDEDYVIGLDTSLTPELEYEGIARELVRKIQNMRKSAGFEVVDRIALSCQCAGKLEAAIRMFSDYIRQETLAQDITFAPLTDYDSVAEFVINNCPVRVEIKRERK</sequence>